<feature type="transmembrane region" description="Helical" evidence="1">
    <location>
        <begin position="91"/>
        <end position="113"/>
    </location>
</feature>
<keyword evidence="1" id="KW-0812">Transmembrane</keyword>
<keyword evidence="1" id="KW-0472">Membrane</keyword>
<comment type="caution">
    <text evidence="2">The sequence shown here is derived from an EMBL/GenBank/DDBJ whole genome shotgun (WGS) entry which is preliminary data.</text>
</comment>
<dbReference type="Proteomes" id="UP000653454">
    <property type="component" value="Unassembled WGS sequence"/>
</dbReference>
<dbReference type="EMBL" id="CAJHNJ030000017">
    <property type="protein sequence ID" value="CAG9115834.1"/>
    <property type="molecule type" value="Genomic_DNA"/>
</dbReference>
<keyword evidence="3" id="KW-1185">Reference proteome</keyword>
<evidence type="ECO:0000313" key="2">
    <source>
        <dbReference type="EMBL" id="CAG9115834.1"/>
    </source>
</evidence>
<accession>A0A8S4EIN0</accession>
<feature type="transmembrane region" description="Helical" evidence="1">
    <location>
        <begin position="119"/>
        <end position="138"/>
    </location>
</feature>
<evidence type="ECO:0000313" key="3">
    <source>
        <dbReference type="Proteomes" id="UP000653454"/>
    </source>
</evidence>
<dbReference type="AlphaFoldDB" id="A0A8S4EIN0"/>
<evidence type="ECO:0000256" key="1">
    <source>
        <dbReference type="SAM" id="Phobius"/>
    </source>
</evidence>
<sequence length="158" mass="17411">MGADQTPELELTNGAGAAVLRCFIGAAAVPSRFPSGHPEWSVRCPTPRRSCRWLGDAGRCDKMQDSFMNTGDFFLQSGVPRVEPFEVAPRMWSLVNTLGWVVLTLIPMLYYLIGLLLSGRLLYFSISCAIFGAFYIFLQKSIAMSKISQGSSYGAEKK</sequence>
<keyword evidence="1" id="KW-1133">Transmembrane helix</keyword>
<organism evidence="2 3">
    <name type="scientific">Plutella xylostella</name>
    <name type="common">Diamondback moth</name>
    <name type="synonym">Plutella maculipennis</name>
    <dbReference type="NCBI Taxonomy" id="51655"/>
    <lineage>
        <taxon>Eukaryota</taxon>
        <taxon>Metazoa</taxon>
        <taxon>Ecdysozoa</taxon>
        <taxon>Arthropoda</taxon>
        <taxon>Hexapoda</taxon>
        <taxon>Insecta</taxon>
        <taxon>Pterygota</taxon>
        <taxon>Neoptera</taxon>
        <taxon>Endopterygota</taxon>
        <taxon>Lepidoptera</taxon>
        <taxon>Glossata</taxon>
        <taxon>Ditrysia</taxon>
        <taxon>Yponomeutoidea</taxon>
        <taxon>Plutellidae</taxon>
        <taxon>Plutella</taxon>
    </lineage>
</organism>
<protein>
    <submittedName>
        <fullName evidence="2">(diamondback moth) hypothetical protein</fullName>
    </submittedName>
</protein>
<gene>
    <name evidence="2" type="ORF">PLXY2_LOCUS5839</name>
</gene>
<reference evidence="2" key="1">
    <citation type="submission" date="2020-11" db="EMBL/GenBank/DDBJ databases">
        <authorList>
            <person name="Whiteford S."/>
        </authorList>
    </citation>
    <scope>NUCLEOTIDE SEQUENCE</scope>
</reference>
<name>A0A8S4EIN0_PLUXY</name>
<proteinExistence type="predicted"/>